<sequence>MAARQELASLVQSSTELYVTYIQDVLASCRKADEDMTELNKVGNVLKGIANDAFNILISKNCTTFDSIVSECRRVLSTCLLLYLLQNITGAQMCLLRAVQVMSNVVVEVPPQFLAIVLVFSHLACTTLATALTPLTNRRMQLGISAFLVAVTLFIFRPLDHLTFTHWSLTEQSGKTSWGAAISIGMLVVAYSVGVCHLPTLLTGELMPSRIRLLGSSIVWSSRWLLAFLVLYFDVDVLTAFQQKGPLLALSLTVAVVAATAIYLIPETEGRSLGQIEHD</sequence>
<organism evidence="6 7">
    <name type="scientific">Rhipicephalus microplus</name>
    <name type="common">Cattle tick</name>
    <name type="synonym">Boophilus microplus</name>
    <dbReference type="NCBI Taxonomy" id="6941"/>
    <lineage>
        <taxon>Eukaryota</taxon>
        <taxon>Metazoa</taxon>
        <taxon>Ecdysozoa</taxon>
        <taxon>Arthropoda</taxon>
        <taxon>Chelicerata</taxon>
        <taxon>Arachnida</taxon>
        <taxon>Acari</taxon>
        <taxon>Parasitiformes</taxon>
        <taxon>Ixodida</taxon>
        <taxon>Ixodoidea</taxon>
        <taxon>Ixodidae</taxon>
        <taxon>Rhipicephalinae</taxon>
        <taxon>Rhipicephalus</taxon>
        <taxon>Boophilus</taxon>
    </lineage>
</organism>
<gene>
    <name evidence="6" type="ORF">HPB51_028782</name>
</gene>
<accession>A0A9J6CWX0</accession>
<dbReference type="InterPro" id="IPR005828">
    <property type="entry name" value="MFS_sugar_transport-like"/>
</dbReference>
<protein>
    <recommendedName>
        <fullName evidence="8">Major facilitator superfamily (MFS) profile domain-containing protein</fullName>
    </recommendedName>
</protein>
<dbReference type="InterPro" id="IPR036259">
    <property type="entry name" value="MFS_trans_sf"/>
</dbReference>
<name>A0A9J6CWX0_RHIMP</name>
<reference evidence="6" key="1">
    <citation type="journal article" date="2020" name="Cell">
        <title>Large-Scale Comparative Analyses of Tick Genomes Elucidate Their Genetic Diversity and Vector Capacities.</title>
        <authorList>
            <consortium name="Tick Genome and Microbiome Consortium (TIGMIC)"/>
            <person name="Jia N."/>
            <person name="Wang J."/>
            <person name="Shi W."/>
            <person name="Du L."/>
            <person name="Sun Y."/>
            <person name="Zhan W."/>
            <person name="Jiang J.F."/>
            <person name="Wang Q."/>
            <person name="Zhang B."/>
            <person name="Ji P."/>
            <person name="Bell-Sakyi L."/>
            <person name="Cui X.M."/>
            <person name="Yuan T.T."/>
            <person name="Jiang B.G."/>
            <person name="Yang W.F."/>
            <person name="Lam T.T."/>
            <person name="Chang Q.C."/>
            <person name="Ding S.J."/>
            <person name="Wang X.J."/>
            <person name="Zhu J.G."/>
            <person name="Ruan X.D."/>
            <person name="Zhao L."/>
            <person name="Wei J.T."/>
            <person name="Ye R.Z."/>
            <person name="Que T.C."/>
            <person name="Du C.H."/>
            <person name="Zhou Y.H."/>
            <person name="Cheng J.X."/>
            <person name="Dai P.F."/>
            <person name="Guo W.B."/>
            <person name="Han X.H."/>
            <person name="Huang E.J."/>
            <person name="Li L.F."/>
            <person name="Wei W."/>
            <person name="Gao Y.C."/>
            <person name="Liu J.Z."/>
            <person name="Shao H.Z."/>
            <person name="Wang X."/>
            <person name="Wang C.C."/>
            <person name="Yang T.C."/>
            <person name="Huo Q.B."/>
            <person name="Li W."/>
            <person name="Chen H.Y."/>
            <person name="Chen S.E."/>
            <person name="Zhou L.G."/>
            <person name="Ni X.B."/>
            <person name="Tian J.H."/>
            <person name="Sheng Y."/>
            <person name="Liu T."/>
            <person name="Pan Y.S."/>
            <person name="Xia L.Y."/>
            <person name="Li J."/>
            <person name="Zhao F."/>
            <person name="Cao W.C."/>
        </authorList>
    </citation>
    <scope>NUCLEOTIDE SEQUENCE</scope>
    <source>
        <strain evidence="6">Rmic-2018</strain>
    </source>
</reference>
<evidence type="ECO:0000313" key="7">
    <source>
        <dbReference type="Proteomes" id="UP000821866"/>
    </source>
</evidence>
<dbReference type="GO" id="GO:0022857">
    <property type="term" value="F:transmembrane transporter activity"/>
    <property type="evidence" value="ECO:0007669"/>
    <property type="project" value="InterPro"/>
</dbReference>
<dbReference type="EMBL" id="JABSTU010005727">
    <property type="protein sequence ID" value="KAH7938699.1"/>
    <property type="molecule type" value="Genomic_DNA"/>
</dbReference>
<proteinExistence type="predicted"/>
<evidence type="ECO:0000313" key="6">
    <source>
        <dbReference type="EMBL" id="KAH7938699.1"/>
    </source>
</evidence>
<comment type="caution">
    <text evidence="6">The sequence shown here is derived from an EMBL/GenBank/DDBJ whole genome shotgun (WGS) entry which is preliminary data.</text>
</comment>
<dbReference type="GO" id="GO:0016020">
    <property type="term" value="C:membrane"/>
    <property type="evidence" value="ECO:0007669"/>
    <property type="project" value="UniProtKB-SubCell"/>
</dbReference>
<evidence type="ECO:0000256" key="4">
    <source>
        <dbReference type="ARBA" id="ARBA00023136"/>
    </source>
</evidence>
<feature type="transmembrane region" description="Helical" evidence="5">
    <location>
        <begin position="213"/>
        <end position="233"/>
    </location>
</feature>
<dbReference type="PANTHER" id="PTHR48021:SF1">
    <property type="entry name" value="GH07001P-RELATED"/>
    <property type="match status" value="1"/>
</dbReference>
<keyword evidence="3 5" id="KW-1133">Transmembrane helix</keyword>
<dbReference type="PANTHER" id="PTHR48021">
    <property type="match status" value="1"/>
</dbReference>
<dbReference type="Pfam" id="PF00083">
    <property type="entry name" value="Sugar_tr"/>
    <property type="match status" value="1"/>
</dbReference>
<keyword evidence="4 5" id="KW-0472">Membrane</keyword>
<dbReference type="SUPFAM" id="SSF103473">
    <property type="entry name" value="MFS general substrate transporter"/>
    <property type="match status" value="1"/>
</dbReference>
<evidence type="ECO:0000256" key="3">
    <source>
        <dbReference type="ARBA" id="ARBA00022989"/>
    </source>
</evidence>
<dbReference type="Gene3D" id="1.20.1250.20">
    <property type="entry name" value="MFS general substrate transporter like domains"/>
    <property type="match status" value="1"/>
</dbReference>
<dbReference type="VEuPathDB" id="VectorBase:LOC119182937"/>
<dbReference type="InterPro" id="IPR050549">
    <property type="entry name" value="MFS_Trehalose_Transporter"/>
</dbReference>
<feature type="transmembrane region" description="Helical" evidence="5">
    <location>
        <begin position="179"/>
        <end position="201"/>
    </location>
</feature>
<evidence type="ECO:0008006" key="8">
    <source>
        <dbReference type="Google" id="ProtNLM"/>
    </source>
</evidence>
<comment type="subcellular location">
    <subcellularLocation>
        <location evidence="1">Membrane</location>
    </subcellularLocation>
</comment>
<evidence type="ECO:0000256" key="5">
    <source>
        <dbReference type="SAM" id="Phobius"/>
    </source>
</evidence>
<dbReference type="AlphaFoldDB" id="A0A9J6CWX0"/>
<dbReference type="Proteomes" id="UP000821866">
    <property type="component" value="Unassembled WGS sequence"/>
</dbReference>
<keyword evidence="2 5" id="KW-0812">Transmembrane</keyword>
<evidence type="ECO:0000256" key="2">
    <source>
        <dbReference type="ARBA" id="ARBA00022692"/>
    </source>
</evidence>
<reference evidence="6" key="2">
    <citation type="submission" date="2021-09" db="EMBL/GenBank/DDBJ databases">
        <authorList>
            <person name="Jia N."/>
            <person name="Wang J."/>
            <person name="Shi W."/>
            <person name="Du L."/>
            <person name="Sun Y."/>
            <person name="Zhan W."/>
            <person name="Jiang J."/>
            <person name="Wang Q."/>
            <person name="Zhang B."/>
            <person name="Ji P."/>
            <person name="Sakyi L.B."/>
            <person name="Cui X."/>
            <person name="Yuan T."/>
            <person name="Jiang B."/>
            <person name="Yang W."/>
            <person name="Lam T.T.-Y."/>
            <person name="Chang Q."/>
            <person name="Ding S."/>
            <person name="Wang X."/>
            <person name="Zhu J."/>
            <person name="Ruan X."/>
            <person name="Zhao L."/>
            <person name="Wei J."/>
            <person name="Que T."/>
            <person name="Du C."/>
            <person name="Cheng J."/>
            <person name="Dai P."/>
            <person name="Han X."/>
            <person name="Huang E."/>
            <person name="Gao Y."/>
            <person name="Liu J."/>
            <person name="Shao H."/>
            <person name="Ye R."/>
            <person name="Li L."/>
            <person name="Wei W."/>
            <person name="Wang X."/>
            <person name="Wang C."/>
            <person name="Huo Q."/>
            <person name="Li W."/>
            <person name="Guo W."/>
            <person name="Chen H."/>
            <person name="Chen S."/>
            <person name="Zhou L."/>
            <person name="Zhou L."/>
            <person name="Ni X."/>
            <person name="Tian J."/>
            <person name="Zhou Y."/>
            <person name="Sheng Y."/>
            <person name="Liu T."/>
            <person name="Pan Y."/>
            <person name="Xia L."/>
            <person name="Li J."/>
            <person name="Zhao F."/>
            <person name="Cao W."/>
        </authorList>
    </citation>
    <scope>NUCLEOTIDE SEQUENCE</scope>
    <source>
        <strain evidence="6">Rmic-2018</strain>
        <tissue evidence="6">Larvae</tissue>
    </source>
</reference>
<keyword evidence="7" id="KW-1185">Reference proteome</keyword>
<feature type="transmembrane region" description="Helical" evidence="5">
    <location>
        <begin position="112"/>
        <end position="135"/>
    </location>
</feature>
<feature type="transmembrane region" description="Helical" evidence="5">
    <location>
        <begin position="142"/>
        <end position="159"/>
    </location>
</feature>
<evidence type="ECO:0000256" key="1">
    <source>
        <dbReference type="ARBA" id="ARBA00004370"/>
    </source>
</evidence>
<feature type="transmembrane region" description="Helical" evidence="5">
    <location>
        <begin position="245"/>
        <end position="265"/>
    </location>
</feature>